<comment type="caution">
    <text evidence="1">The sequence shown here is derived from an EMBL/GenBank/DDBJ whole genome shotgun (WGS) entry which is preliminary data.</text>
</comment>
<evidence type="ECO:0000313" key="1">
    <source>
        <dbReference type="EMBL" id="KAJ3745028.1"/>
    </source>
</evidence>
<protein>
    <submittedName>
        <fullName evidence="1">Uncharacterized protein</fullName>
    </submittedName>
</protein>
<proteinExistence type="predicted"/>
<accession>A0AA38PZS4</accession>
<dbReference type="AlphaFoldDB" id="A0A9W8P1D3"/>
<reference evidence="2" key="2">
    <citation type="submission" date="2022-08" db="EMBL/GenBank/DDBJ databases">
        <authorList>
            <consortium name="DOE Joint Genome Institute"/>
            <person name="Min B."/>
            <person name="Riley R."/>
            <person name="Sierra-Patev S."/>
            <person name="Naranjo-Ortiz M."/>
            <person name="Looney B."/>
            <person name="Konkel Z."/>
            <person name="Slot J.C."/>
            <person name="Sakamoto Y."/>
            <person name="Steenwyk J.L."/>
            <person name="Rokas A."/>
            <person name="Carro J."/>
            <person name="Camarero S."/>
            <person name="Ferreira P."/>
            <person name="Molpeceres G."/>
            <person name="Ruiz-Duenas F.J."/>
            <person name="Serrano A."/>
            <person name="Henrissat B."/>
            <person name="Drula E."/>
            <person name="Hughes K.W."/>
            <person name="Mata J.L."/>
            <person name="Ishikawa N.K."/>
            <person name="Vargas-Isla R."/>
            <person name="Ushijima S."/>
            <person name="Smith C.A."/>
            <person name="Ahrendt S."/>
            <person name="Andreopoulos W."/>
            <person name="He G."/>
            <person name="Labutti K."/>
            <person name="Lipzen A."/>
            <person name="Ng V."/>
            <person name="Sandor L."/>
            <person name="Barry K."/>
            <person name="Martinez A.T."/>
            <person name="Xiao Y."/>
            <person name="Gibbons J.G."/>
            <person name="Terashima K."/>
            <person name="Hibbett D.S."/>
            <person name="Grigoriev I.V."/>
        </authorList>
    </citation>
    <scope>NUCLEOTIDE SEQUENCE</scope>
    <source>
        <strain evidence="2">TFB7829</strain>
    </source>
</reference>
<evidence type="ECO:0000313" key="3">
    <source>
        <dbReference type="Proteomes" id="UP001142393"/>
    </source>
</evidence>
<gene>
    <name evidence="1" type="ORF">DFH05DRAFT_1111603</name>
    <name evidence="2" type="ORF">F5890DRAFT_1217420</name>
</gene>
<name>A0A9W8P1D3_9AGAR</name>
<dbReference type="EMBL" id="JANVFU010000006">
    <property type="protein sequence ID" value="KAJ3745028.1"/>
    <property type="molecule type" value="Genomic_DNA"/>
</dbReference>
<dbReference type="Proteomes" id="UP001142393">
    <property type="component" value="Unassembled WGS sequence"/>
</dbReference>
<reference evidence="1" key="1">
    <citation type="submission" date="2022-08" db="EMBL/GenBank/DDBJ databases">
        <authorList>
            <consortium name="DOE Joint Genome Institute"/>
            <person name="Min B."/>
            <person name="Sierra-Patev S."/>
            <person name="Naranjo-Ortiz M."/>
            <person name="Looney B."/>
            <person name="Konkel Z."/>
            <person name="Slot J.C."/>
            <person name="Sakamoto Y."/>
            <person name="Steenwyk J.L."/>
            <person name="Rokas A."/>
            <person name="Carro J."/>
            <person name="Camarero S."/>
            <person name="Ferreira P."/>
            <person name="Molpeceres G."/>
            <person name="Ruiz-duenas F.J."/>
            <person name="Serrano A."/>
            <person name="Henrissat B."/>
            <person name="Drula E."/>
            <person name="Hughes K.W."/>
            <person name="Mata J.L."/>
            <person name="Ishikawa N.K."/>
            <person name="Vargas-Isla R."/>
            <person name="Ushijima S."/>
            <person name="Smith C.A."/>
            <person name="Ahrendt S."/>
            <person name="Andreopoulos W."/>
            <person name="He G."/>
            <person name="LaButti K."/>
            <person name="Lipzen A."/>
            <person name="Ng V."/>
            <person name="Riley R."/>
            <person name="Sandor L."/>
            <person name="Barry K."/>
            <person name="Martinez A.T."/>
            <person name="Xiao Y."/>
            <person name="Gibbons J.G."/>
            <person name="Terashima K."/>
            <person name="Hibbett D.S."/>
            <person name="Grigoriev I.V."/>
        </authorList>
    </citation>
    <scope>NUCLEOTIDE SEQUENCE</scope>
    <source>
        <strain evidence="1">TFB7810</strain>
    </source>
</reference>
<accession>A0A9W8P1D3</accession>
<organism evidence="1 3">
    <name type="scientific">Lentinula detonsa</name>
    <dbReference type="NCBI Taxonomy" id="2804962"/>
    <lineage>
        <taxon>Eukaryota</taxon>
        <taxon>Fungi</taxon>
        <taxon>Dikarya</taxon>
        <taxon>Basidiomycota</taxon>
        <taxon>Agaricomycotina</taxon>
        <taxon>Agaricomycetes</taxon>
        <taxon>Agaricomycetidae</taxon>
        <taxon>Agaricales</taxon>
        <taxon>Marasmiineae</taxon>
        <taxon>Omphalotaceae</taxon>
        <taxon>Lentinula</taxon>
    </lineage>
</organism>
<dbReference type="Proteomes" id="UP001163850">
    <property type="component" value="Unassembled WGS sequence"/>
</dbReference>
<evidence type="ECO:0000313" key="2">
    <source>
        <dbReference type="EMBL" id="KAJ3984978.1"/>
    </source>
</evidence>
<sequence>MFLEPPEIKYWEYLEGRAPESHDMDYEEAYMIICLAMNSPEELKVLKEHIHELVHTACEALGLSSEDLKWYRTVFIKRPASMYRNLSPQDLSDIFPQIRKIDDPPPALYSIVQGHHAPFYNLGWVIPFSKVLELLGEPPQGKVEEHYNYTVLPSKWAECKPNTMFSEPPEIKYWEYLEGRAPESHDMDYEEAYMIICLAMNSPEELKVLKEHIHELVHTACEALGLPSEDLKWYRTVFITH</sequence>
<dbReference type="EMBL" id="MU801973">
    <property type="protein sequence ID" value="KAJ3984978.1"/>
    <property type="molecule type" value="Genomic_DNA"/>
</dbReference>
<keyword evidence="3" id="KW-1185">Reference proteome</keyword>
<reference evidence="1 3" key="3">
    <citation type="journal article" date="2023" name="Proc. Natl. Acad. Sci. U.S.A.">
        <title>A global phylogenomic analysis of the shiitake genus Lentinula.</title>
        <authorList>
            <person name="Sierra-Patev S."/>
            <person name="Min B."/>
            <person name="Naranjo-Ortiz M."/>
            <person name="Looney B."/>
            <person name="Konkel Z."/>
            <person name="Slot J.C."/>
            <person name="Sakamoto Y."/>
            <person name="Steenwyk J.L."/>
            <person name="Rokas A."/>
            <person name="Carro J."/>
            <person name="Camarero S."/>
            <person name="Ferreira P."/>
            <person name="Molpeceres G."/>
            <person name="Ruiz-Duenas F.J."/>
            <person name="Serrano A."/>
            <person name="Henrissat B."/>
            <person name="Drula E."/>
            <person name="Hughes K.W."/>
            <person name="Mata J.L."/>
            <person name="Ishikawa N.K."/>
            <person name="Vargas-Isla R."/>
            <person name="Ushijima S."/>
            <person name="Smith C.A."/>
            <person name="Donoghue J."/>
            <person name="Ahrendt S."/>
            <person name="Andreopoulos W."/>
            <person name="He G."/>
            <person name="LaButti K."/>
            <person name="Lipzen A."/>
            <person name="Ng V."/>
            <person name="Riley R."/>
            <person name="Sandor L."/>
            <person name="Barry K."/>
            <person name="Martinez A.T."/>
            <person name="Xiao Y."/>
            <person name="Gibbons J.G."/>
            <person name="Terashima K."/>
            <person name="Grigoriev I.V."/>
            <person name="Hibbett D."/>
        </authorList>
    </citation>
    <scope>NUCLEOTIDE SEQUENCE [LARGE SCALE GENOMIC DNA]</scope>
    <source>
        <strain evidence="1 3">TFB7810</strain>
    </source>
</reference>